<dbReference type="PATRIC" id="fig|1095748.3.peg.850"/>
<reference evidence="1 2" key="1">
    <citation type="submission" date="2012-04" db="EMBL/GenBank/DDBJ databases">
        <authorList>
            <person name="Harkins D.M."/>
            <person name="Madupu R."/>
            <person name="Durkin A.S."/>
            <person name="Torralba M."/>
            <person name="Methe B."/>
            <person name="Sutton G.G."/>
            <person name="Nelson K.E."/>
        </authorList>
    </citation>
    <scope>NUCLEOTIDE SEQUENCE [LARGE SCALE GENOMIC DNA]</scope>
    <source>
        <strain evidence="1 2">VK64</strain>
    </source>
</reference>
<evidence type="ECO:0000313" key="1">
    <source>
        <dbReference type="EMBL" id="EIG29536.1"/>
    </source>
</evidence>
<dbReference type="Proteomes" id="UP000004473">
    <property type="component" value="Unassembled WGS sequence"/>
</dbReference>
<protein>
    <submittedName>
        <fullName evidence="1">Uncharacterized protein</fullName>
    </submittedName>
</protein>
<sequence>MFNWGRLKLEISISDDLFSHGWKGVIREGAVFRQQLLAISSLMGGCVVLHTKQTQNPLLR</sequence>
<dbReference type="EMBL" id="AJMT01000063">
    <property type="protein sequence ID" value="EIG29536.1"/>
    <property type="molecule type" value="Genomic_DNA"/>
</dbReference>
<dbReference type="AlphaFoldDB" id="I2NUM5"/>
<accession>I2NUM5</accession>
<gene>
    <name evidence="1" type="ORF">HMPREF1051_2563</name>
</gene>
<comment type="caution">
    <text evidence="1">The sequence shown here is derived from an EMBL/GenBank/DDBJ whole genome shotgun (WGS) entry which is preliminary data.</text>
</comment>
<proteinExistence type="predicted"/>
<evidence type="ECO:0000313" key="2">
    <source>
        <dbReference type="Proteomes" id="UP000004473"/>
    </source>
</evidence>
<name>I2NUM5_NEISI</name>
<organism evidence="1 2">
    <name type="scientific">Neisseria sicca VK64</name>
    <dbReference type="NCBI Taxonomy" id="1095748"/>
    <lineage>
        <taxon>Bacteria</taxon>
        <taxon>Pseudomonadati</taxon>
        <taxon>Pseudomonadota</taxon>
        <taxon>Betaproteobacteria</taxon>
        <taxon>Neisseriales</taxon>
        <taxon>Neisseriaceae</taxon>
        <taxon>Neisseria</taxon>
    </lineage>
</organism>